<organism evidence="1 2">
    <name type="scientific">Pseudomonas phage EL</name>
    <dbReference type="NCBI Taxonomy" id="273133"/>
    <lineage>
        <taxon>Viruses</taxon>
        <taxon>Duplodnaviria</taxon>
        <taxon>Heunggongvirae</taxon>
        <taxon>Uroviricota</taxon>
        <taxon>Caudoviricetes</taxon>
        <taxon>Chimalliviridae</taxon>
        <taxon>Elvirus</taxon>
        <taxon>Elvirus EL</taxon>
    </lineage>
</organism>
<dbReference type="EMBL" id="AJ697969">
    <property type="protein sequence ID" value="CAG27111.1"/>
    <property type="molecule type" value="Genomic_DNA"/>
</dbReference>
<dbReference type="OrthoDB" id="23508at10239"/>
<proteinExistence type="predicted"/>
<reference evidence="1 2" key="2">
    <citation type="journal article" date="2003" name="Res. Microbiol.">
        <title>Myoviridae bacteriophages of Pseudomonas aeruginosa: a long and complex evolutionary pathway.</title>
        <authorList>
            <person name="Krylov V.N."/>
            <person name="Pleteneva E.A."/>
            <person name="Bourkalsteva M.V."/>
            <person name="Shaburova O.V."/>
            <person name="Volckaert G."/>
            <person name="Sykilinda N.N."/>
            <person name="Kurochkina L.P."/>
            <person name="Mesyanzhinov V.V."/>
        </authorList>
    </citation>
    <scope>NUCLEOTIDE SEQUENCE [LARGE SCALE GENOMIC DNA]</scope>
</reference>
<reference evidence="1 2" key="3">
    <citation type="journal article" date="2004" name="Bioinformatics">
        <title>PHIRE, a deterministic approach to reveal regulatory elements in bacteriophage genomes.</title>
        <authorList>
            <person name="Lavigne R."/>
            <person name="Sun W.D."/>
            <person name="Volckaert G."/>
        </authorList>
    </citation>
    <scope>NUCLEOTIDE SEQUENCE [LARGE SCALE GENOMIC DNA]</scope>
</reference>
<accession>Q2Z164</accession>
<reference evidence="1 2" key="4">
    <citation type="journal article" date="2005" name="J. Mol. Biol.">
        <title>Genome comparison of Pseudomonas aeruginosa large phages.</title>
        <authorList>
            <person name="Hertveldt K."/>
            <person name="Lavigne R."/>
            <person name="Pleteneva E."/>
            <person name="Sernova N."/>
            <person name="Kurochkina L."/>
            <person name="Korchevskii R."/>
            <person name="Robben J."/>
            <person name="Mesyanzhinov V."/>
            <person name="Krylov V.N."/>
            <person name="Volckaert G."/>
        </authorList>
    </citation>
    <scope>NUCLEOTIDE SEQUENCE</scope>
</reference>
<sequence>MLLFNVKEMANGILMPSELSRVERETIIKDLIETALSIFNNPSLCDGILDDLLEHYEFNVGILNTDRIVLDLVKVIKHTARKLGWDSRLKAKVEFKQVGSGYHKARIVMDLDETLQALSSNVTEPVRLNDVISDHPEVEMLNEIISLRSSKAPRRVPVLPDRRPVVVKGNQESGWVPGYREHYRKIGY</sequence>
<name>Q2Z164_9CAUD</name>
<evidence type="ECO:0000313" key="1">
    <source>
        <dbReference type="EMBL" id="CAG27111.1"/>
    </source>
</evidence>
<evidence type="ECO:0000313" key="2">
    <source>
        <dbReference type="Proteomes" id="UP000001239"/>
    </source>
</evidence>
<dbReference type="Proteomes" id="UP000001239">
    <property type="component" value="Segment"/>
</dbReference>
<dbReference type="RefSeq" id="YP_418050.1">
    <property type="nucleotide sequence ID" value="NC_007623.1"/>
</dbReference>
<keyword evidence="2" id="KW-1185">Reference proteome</keyword>
<protein>
    <submittedName>
        <fullName evidence="1">Uncharacterized protein</fullName>
    </submittedName>
</protein>
<reference evidence="1 2" key="1">
    <citation type="journal article" date="2002" name="Genetika">
        <title>Phenogenetic characterization of a group of giant Phi KZ-like bacteriophages of Pseudomonas aeruginosa].</title>
        <authorList>
            <person name="Burkal'tseva M.V."/>
            <person name="Krylov V.N."/>
            <person name="Pleteneva E.A."/>
            <person name="Shaburova O.V."/>
            <person name="Krylov S.V."/>
            <person name="Volckaert G."/>
            <person name="Sykilinda N.N."/>
            <person name="Kurochkina L.P."/>
            <person name="Mesyanzhinov V.V."/>
        </authorList>
    </citation>
    <scope>NUCLEOTIDE SEQUENCE [LARGE SCALE GENOMIC DNA]</scope>
</reference>
<dbReference type="GeneID" id="5176643"/>
<dbReference type="KEGG" id="vg:5176643"/>